<name>A0A7W9C9Z2_9MICO</name>
<dbReference type="Proteomes" id="UP000517712">
    <property type="component" value="Unassembled WGS sequence"/>
</dbReference>
<reference evidence="1 2" key="1">
    <citation type="submission" date="2020-08" db="EMBL/GenBank/DDBJ databases">
        <title>Sequencing the genomes of 1000 actinobacteria strains.</title>
        <authorList>
            <person name="Klenk H.-P."/>
        </authorList>
    </citation>
    <scope>NUCLEOTIDE SEQUENCE [LARGE SCALE GENOMIC DNA]</scope>
    <source>
        <strain evidence="1 2">DSM 24823</strain>
    </source>
</reference>
<dbReference type="EMBL" id="JACHMU010000001">
    <property type="protein sequence ID" value="MBB5741710.1"/>
    <property type="molecule type" value="Genomic_DNA"/>
</dbReference>
<proteinExistence type="predicted"/>
<sequence length="70" mass="8094">MSNDDDRLHAIIAESMRNARTNEALQADVQYRPSEWTPEMEAALVQKLHGSEAERIDKLIAEQNEWARRS</sequence>
<keyword evidence="2" id="KW-1185">Reference proteome</keyword>
<organism evidence="1 2">
    <name type="scientific">Microbacterium ginsengiterrae</name>
    <dbReference type="NCBI Taxonomy" id="546115"/>
    <lineage>
        <taxon>Bacteria</taxon>
        <taxon>Bacillati</taxon>
        <taxon>Actinomycetota</taxon>
        <taxon>Actinomycetes</taxon>
        <taxon>Micrococcales</taxon>
        <taxon>Microbacteriaceae</taxon>
        <taxon>Microbacterium</taxon>
    </lineage>
</organism>
<dbReference type="RefSeq" id="WP_184280956.1">
    <property type="nucleotide sequence ID" value="NZ_BAAAPG010000001.1"/>
</dbReference>
<comment type="caution">
    <text evidence="1">The sequence shown here is derived from an EMBL/GenBank/DDBJ whole genome shotgun (WGS) entry which is preliminary data.</text>
</comment>
<evidence type="ECO:0000313" key="1">
    <source>
        <dbReference type="EMBL" id="MBB5741710.1"/>
    </source>
</evidence>
<evidence type="ECO:0000313" key="2">
    <source>
        <dbReference type="Proteomes" id="UP000517712"/>
    </source>
</evidence>
<gene>
    <name evidence="1" type="ORF">HD600_000207</name>
</gene>
<protein>
    <submittedName>
        <fullName evidence="1">Uncharacterized protein</fullName>
    </submittedName>
</protein>
<accession>A0A7W9C9Z2</accession>
<dbReference type="AlphaFoldDB" id="A0A7W9C9Z2"/>